<dbReference type="EMBL" id="JAROKS010000022">
    <property type="protein sequence ID" value="KAK1788947.1"/>
    <property type="molecule type" value="Genomic_DNA"/>
</dbReference>
<reference evidence="2" key="1">
    <citation type="submission" date="2023-03" db="EMBL/GenBank/DDBJ databases">
        <title>Electrophorus voltai genome.</title>
        <authorList>
            <person name="Bian C."/>
        </authorList>
    </citation>
    <scope>NUCLEOTIDE SEQUENCE</scope>
    <source>
        <strain evidence="2">CB-2022</strain>
        <tissue evidence="2">Muscle</tissue>
    </source>
</reference>
<protein>
    <submittedName>
        <fullName evidence="2">Uncharacterized protein</fullName>
    </submittedName>
</protein>
<feature type="region of interest" description="Disordered" evidence="1">
    <location>
        <begin position="1"/>
        <end position="34"/>
    </location>
</feature>
<feature type="compositionally biased region" description="Low complexity" evidence="1">
    <location>
        <begin position="171"/>
        <end position="183"/>
    </location>
</feature>
<gene>
    <name evidence="2" type="ORF">P4O66_014941</name>
</gene>
<dbReference type="AlphaFoldDB" id="A0AAD8YXP5"/>
<keyword evidence="3" id="KW-1185">Reference proteome</keyword>
<feature type="region of interest" description="Disordered" evidence="1">
    <location>
        <begin position="138"/>
        <end position="183"/>
    </location>
</feature>
<comment type="caution">
    <text evidence="2">The sequence shown here is derived from an EMBL/GenBank/DDBJ whole genome shotgun (WGS) entry which is preliminary data.</text>
</comment>
<sequence length="183" mass="20282">MLNEILITQPDRCERQRSAEAGASRGPEKERETHQRLRDCTCDGCVGVCGRYVWGWGEGGMESGERLATPTPTPGLHQIGSLPFYITKPSKQERYPVLHLRHSQAEMGRRQNEKLALLLPSRGHLLYRKMSVLMDSGMTGTNDASCSGKARRRPGRGNDPDFTRVEPPFTSSSSSFSSSSRAS</sequence>
<proteinExistence type="predicted"/>
<evidence type="ECO:0000313" key="3">
    <source>
        <dbReference type="Proteomes" id="UP001239994"/>
    </source>
</evidence>
<name>A0AAD8YXP5_9TELE</name>
<evidence type="ECO:0000256" key="1">
    <source>
        <dbReference type="SAM" id="MobiDB-lite"/>
    </source>
</evidence>
<accession>A0AAD8YXP5</accession>
<organism evidence="2 3">
    <name type="scientific">Electrophorus voltai</name>
    <dbReference type="NCBI Taxonomy" id="2609070"/>
    <lineage>
        <taxon>Eukaryota</taxon>
        <taxon>Metazoa</taxon>
        <taxon>Chordata</taxon>
        <taxon>Craniata</taxon>
        <taxon>Vertebrata</taxon>
        <taxon>Euteleostomi</taxon>
        <taxon>Actinopterygii</taxon>
        <taxon>Neopterygii</taxon>
        <taxon>Teleostei</taxon>
        <taxon>Ostariophysi</taxon>
        <taxon>Gymnotiformes</taxon>
        <taxon>Gymnotoidei</taxon>
        <taxon>Gymnotidae</taxon>
        <taxon>Electrophorus</taxon>
    </lineage>
</organism>
<evidence type="ECO:0000313" key="2">
    <source>
        <dbReference type="EMBL" id="KAK1788947.1"/>
    </source>
</evidence>
<dbReference type="Proteomes" id="UP001239994">
    <property type="component" value="Unassembled WGS sequence"/>
</dbReference>